<reference evidence="2 3" key="1">
    <citation type="submission" date="2016-10" db="EMBL/GenBank/DDBJ databases">
        <authorList>
            <person name="de Groot N.N."/>
        </authorList>
    </citation>
    <scope>NUCLEOTIDE SEQUENCE [LARGE SCALE GENOMIC DNA]</scope>
    <source>
        <strain evidence="2 3">DSM 19073</strain>
    </source>
</reference>
<evidence type="ECO:0000313" key="2">
    <source>
        <dbReference type="EMBL" id="SFJ36300.1"/>
    </source>
</evidence>
<sequence length="129" mass="13267">MVLSRGRDDVIRCAILFAAALALTGCNATPDAVGTAPAAATGIDSLVGRPLTQVDGQGSLLLSADGTGTGTTQGEPLFLSWTQEGDQFCRSGTLGATALQFECQTVQIMGNTVAFLRPDGTTATRYRIG</sequence>
<dbReference type="PROSITE" id="PS51257">
    <property type="entry name" value="PROKAR_LIPOPROTEIN"/>
    <property type="match status" value="1"/>
</dbReference>
<dbReference type="EMBL" id="FORA01000003">
    <property type="protein sequence ID" value="SFJ36300.1"/>
    <property type="molecule type" value="Genomic_DNA"/>
</dbReference>
<keyword evidence="3" id="KW-1185">Reference proteome</keyword>
<dbReference type="Proteomes" id="UP000199110">
    <property type="component" value="Unassembled WGS sequence"/>
</dbReference>
<accession>A0A1I3QR75</accession>
<evidence type="ECO:0008006" key="4">
    <source>
        <dbReference type="Google" id="ProtNLM"/>
    </source>
</evidence>
<feature type="chain" id="PRO_5011595313" description="Protease inhibitor Inh" evidence="1">
    <location>
        <begin position="29"/>
        <end position="129"/>
    </location>
</feature>
<name>A0A1I3QR75_9RHOB</name>
<proteinExistence type="predicted"/>
<dbReference type="AlphaFoldDB" id="A0A1I3QR75"/>
<keyword evidence="1" id="KW-0732">Signal</keyword>
<evidence type="ECO:0000256" key="1">
    <source>
        <dbReference type="SAM" id="SignalP"/>
    </source>
</evidence>
<evidence type="ECO:0000313" key="3">
    <source>
        <dbReference type="Proteomes" id="UP000199110"/>
    </source>
</evidence>
<dbReference type="STRING" id="390807.SAMN04488095_2632"/>
<feature type="signal peptide" evidence="1">
    <location>
        <begin position="1"/>
        <end position="28"/>
    </location>
</feature>
<protein>
    <recommendedName>
        <fullName evidence="4">Protease inhibitor Inh</fullName>
    </recommendedName>
</protein>
<gene>
    <name evidence="2" type="ORF">SAMN04488095_2632</name>
</gene>
<organism evidence="2 3">
    <name type="scientific">Jannaschia pohangensis</name>
    <dbReference type="NCBI Taxonomy" id="390807"/>
    <lineage>
        <taxon>Bacteria</taxon>
        <taxon>Pseudomonadati</taxon>
        <taxon>Pseudomonadota</taxon>
        <taxon>Alphaproteobacteria</taxon>
        <taxon>Rhodobacterales</taxon>
        <taxon>Roseobacteraceae</taxon>
        <taxon>Jannaschia</taxon>
    </lineage>
</organism>